<dbReference type="PROSITE" id="PS50111">
    <property type="entry name" value="CHEMOTAXIS_TRANSDUC_2"/>
    <property type="match status" value="1"/>
</dbReference>
<feature type="domain" description="HAMP" evidence="7">
    <location>
        <begin position="331"/>
        <end position="384"/>
    </location>
</feature>
<sequence length="712" mass="77125">MLQRAFRNTTIRSKVLLLVAIPLAFLTAIAGFQIYTLAKRASFDTELTQDVMLTVGSLVHEIQVERGVTAGFLASDATTIPDKLVKQRETVDAKSVHMLEIFDLIDLDALHGTSIEFVQAAHHELEAVHAIREQVNARAMSPNEAVGFYTALNMHLLETALALEILIPDTVLAERSMALTYFQMAKDAYGIQRAAGAIGFTEGWSTPNMVRLALSTNQAKERLRVFHELTTAESYALYKDHVKSDVYQEFQTIRDAVLKGENVPVMEPGAWFELATKKIISIKKVEEKIVANLSADYTAFDMANRNALWTASVGFGVLMLVIFYISAQLIKDMVGGLRNLTEALEEIGQNKLDRAVPGQTRKDEIGRIAREAETLRGHAIEKRTADQELAQNAEEQAFVQAQIGTGLTQLQSKALTFRIHEHFPERFQSLRLDFNSLANELDGAMQVVRETGLSVSEGAMSISANVGDLSNRTESQANALERSTSALREITESVRSSANHASEAEGLSSQTLSEVEQCSEVVVQTTKAMTAIETSSKEISQIAKVIEEIAFQTNLLALNAGVEAARAGEAGRGFAVVAGEVQSLAQRTSAAVAQIDELTSRSAGEVKRGSELANSAGDAMTKVSGQVRDVSELIQGISQALGNQSAQLSDVNSAVGEMEGMTQHNVAMVEETAAASQSLYGLATQLTALIAAFQLGSDADDKLEQHNSAYAA</sequence>
<evidence type="ECO:0000259" key="7">
    <source>
        <dbReference type="PROSITE" id="PS50885"/>
    </source>
</evidence>
<reference evidence="8 9" key="1">
    <citation type="submission" date="2015-09" db="EMBL/GenBank/DDBJ databases">
        <authorList>
            <consortium name="Swine Surveillance"/>
        </authorList>
    </citation>
    <scope>NUCLEOTIDE SEQUENCE [LARGE SCALE GENOMIC DNA]</scope>
    <source>
        <strain evidence="8 9">CECT 7557</strain>
    </source>
</reference>
<dbReference type="CDD" id="cd06225">
    <property type="entry name" value="HAMP"/>
    <property type="match status" value="1"/>
</dbReference>
<comment type="similarity">
    <text evidence="2">Belongs to the methyl-accepting chemotaxis (MCP) protein family.</text>
</comment>
<feature type="transmembrane region" description="Helical" evidence="5">
    <location>
        <begin position="307"/>
        <end position="330"/>
    </location>
</feature>
<dbReference type="AlphaFoldDB" id="A0A0P1GJP5"/>
<dbReference type="Pfam" id="PF08376">
    <property type="entry name" value="NIT"/>
    <property type="match status" value="1"/>
</dbReference>
<dbReference type="OrthoDB" id="5349256at2"/>
<feature type="domain" description="Methyl-accepting transducer" evidence="6">
    <location>
        <begin position="451"/>
        <end position="680"/>
    </location>
</feature>
<dbReference type="InterPro" id="IPR013587">
    <property type="entry name" value="Nitrate/nitrite_sensing"/>
</dbReference>
<dbReference type="Gene3D" id="6.10.340.10">
    <property type="match status" value="1"/>
</dbReference>
<evidence type="ECO:0000313" key="8">
    <source>
        <dbReference type="EMBL" id="CUH82091.1"/>
    </source>
</evidence>
<evidence type="ECO:0000259" key="6">
    <source>
        <dbReference type="PROSITE" id="PS50111"/>
    </source>
</evidence>
<evidence type="ECO:0000256" key="3">
    <source>
        <dbReference type="PROSITE-ProRule" id="PRU00284"/>
    </source>
</evidence>
<dbReference type="GO" id="GO:0007165">
    <property type="term" value="P:signal transduction"/>
    <property type="evidence" value="ECO:0007669"/>
    <property type="project" value="UniProtKB-KW"/>
</dbReference>
<keyword evidence="9" id="KW-1185">Reference proteome</keyword>
<dbReference type="InterPro" id="IPR051310">
    <property type="entry name" value="MCP_chemotaxis"/>
</dbReference>
<organism evidence="8 9">
    <name type="scientific">Tritonibacter multivorans</name>
    <dbReference type="NCBI Taxonomy" id="928856"/>
    <lineage>
        <taxon>Bacteria</taxon>
        <taxon>Pseudomonadati</taxon>
        <taxon>Pseudomonadota</taxon>
        <taxon>Alphaproteobacteria</taxon>
        <taxon>Rhodobacterales</taxon>
        <taxon>Paracoccaceae</taxon>
        <taxon>Tritonibacter</taxon>
    </lineage>
</organism>
<dbReference type="PANTHER" id="PTHR43531:SF11">
    <property type="entry name" value="METHYL-ACCEPTING CHEMOTAXIS PROTEIN 3"/>
    <property type="match status" value="1"/>
</dbReference>
<proteinExistence type="inferred from homology"/>
<dbReference type="Pfam" id="PF00015">
    <property type="entry name" value="MCPsignal"/>
    <property type="match status" value="1"/>
</dbReference>
<dbReference type="Proteomes" id="UP000052022">
    <property type="component" value="Unassembled WGS sequence"/>
</dbReference>
<dbReference type="CDD" id="cd11386">
    <property type="entry name" value="MCP_signal"/>
    <property type="match status" value="1"/>
</dbReference>
<evidence type="ECO:0000313" key="9">
    <source>
        <dbReference type="Proteomes" id="UP000052022"/>
    </source>
</evidence>
<dbReference type="SUPFAM" id="SSF158472">
    <property type="entry name" value="HAMP domain-like"/>
    <property type="match status" value="1"/>
</dbReference>
<dbReference type="RefSeq" id="WP_058291720.1">
    <property type="nucleotide sequence ID" value="NZ_CYSD01000043.1"/>
</dbReference>
<dbReference type="GO" id="GO:0016020">
    <property type="term" value="C:membrane"/>
    <property type="evidence" value="ECO:0007669"/>
    <property type="project" value="InterPro"/>
</dbReference>
<name>A0A0P1GJP5_9RHOB</name>
<evidence type="ECO:0000256" key="1">
    <source>
        <dbReference type="ARBA" id="ARBA00022500"/>
    </source>
</evidence>
<dbReference type="SMART" id="SM00283">
    <property type="entry name" value="MA"/>
    <property type="match status" value="1"/>
</dbReference>
<dbReference type="STRING" id="928856.SAMN04488049_10591"/>
<dbReference type="GO" id="GO:0006935">
    <property type="term" value="P:chemotaxis"/>
    <property type="evidence" value="ECO:0007669"/>
    <property type="project" value="UniProtKB-KW"/>
</dbReference>
<dbReference type="Gene3D" id="1.10.287.950">
    <property type="entry name" value="Methyl-accepting chemotaxis protein"/>
    <property type="match status" value="1"/>
</dbReference>
<keyword evidence="5" id="KW-0472">Membrane</keyword>
<accession>A0A0P1GJP5</accession>
<dbReference type="PROSITE" id="PS50885">
    <property type="entry name" value="HAMP"/>
    <property type="match status" value="1"/>
</dbReference>
<dbReference type="SUPFAM" id="SSF58104">
    <property type="entry name" value="Methyl-accepting chemotaxis protein (MCP) signaling domain"/>
    <property type="match status" value="1"/>
</dbReference>
<dbReference type="PANTHER" id="PTHR43531">
    <property type="entry name" value="PROTEIN ICFG"/>
    <property type="match status" value="1"/>
</dbReference>
<feature type="region of interest" description="Disordered" evidence="4">
    <location>
        <begin position="490"/>
        <end position="511"/>
    </location>
</feature>
<gene>
    <name evidence="8" type="primary">trg_3</name>
    <name evidence="8" type="ORF">TRM7557_03745</name>
</gene>
<dbReference type="EMBL" id="CYSD01000043">
    <property type="protein sequence ID" value="CUH82091.1"/>
    <property type="molecule type" value="Genomic_DNA"/>
</dbReference>
<dbReference type="InterPro" id="IPR003660">
    <property type="entry name" value="HAMP_dom"/>
</dbReference>
<evidence type="ECO:0000256" key="5">
    <source>
        <dbReference type="SAM" id="Phobius"/>
    </source>
</evidence>
<keyword evidence="1" id="KW-0145">Chemotaxis</keyword>
<evidence type="ECO:0000256" key="2">
    <source>
        <dbReference type="ARBA" id="ARBA00029447"/>
    </source>
</evidence>
<evidence type="ECO:0000256" key="4">
    <source>
        <dbReference type="SAM" id="MobiDB-lite"/>
    </source>
</evidence>
<keyword evidence="8" id="KW-0675">Receptor</keyword>
<dbReference type="InterPro" id="IPR004089">
    <property type="entry name" value="MCPsignal_dom"/>
</dbReference>
<protein>
    <submittedName>
        <fullName evidence="8">Ribose and galactose chemoreceptor protein</fullName>
    </submittedName>
</protein>
<keyword evidence="5" id="KW-1133">Transmembrane helix</keyword>
<keyword evidence="3" id="KW-0807">Transducer</keyword>
<keyword evidence="5" id="KW-0812">Transmembrane</keyword>